<dbReference type="AlphaFoldDB" id="A0AAP0HN90"/>
<name>A0AAP0HN90_9MAGN</name>
<evidence type="ECO:0000313" key="2">
    <source>
        <dbReference type="EMBL" id="KAK9090762.1"/>
    </source>
</evidence>
<dbReference type="PANTHER" id="PTHR16212">
    <property type="entry name" value="FOCADHESIN FAMILY MEMBER"/>
    <property type="match status" value="1"/>
</dbReference>
<evidence type="ECO:0000313" key="3">
    <source>
        <dbReference type="Proteomes" id="UP001417504"/>
    </source>
</evidence>
<reference evidence="2 3" key="1">
    <citation type="submission" date="2024-01" db="EMBL/GenBank/DDBJ databases">
        <title>Genome assemblies of Stephania.</title>
        <authorList>
            <person name="Yang L."/>
        </authorList>
    </citation>
    <scope>NUCLEOTIDE SEQUENCE [LARGE SCALE GENOMIC DNA]</scope>
    <source>
        <strain evidence="2">QJT</strain>
        <tissue evidence="2">Leaf</tissue>
    </source>
</reference>
<evidence type="ECO:0000259" key="1">
    <source>
        <dbReference type="Pfam" id="PF12530"/>
    </source>
</evidence>
<dbReference type="Proteomes" id="UP001417504">
    <property type="component" value="Unassembled WGS sequence"/>
</dbReference>
<comment type="caution">
    <text evidence="2">The sequence shown here is derived from an EMBL/GenBank/DDBJ whole genome shotgun (WGS) entry which is preliminary data.</text>
</comment>
<accession>A0AAP0HN90</accession>
<dbReference type="InterPro" id="IPR045163">
    <property type="entry name" value="Focadhesin/RST1"/>
</dbReference>
<dbReference type="PANTHER" id="PTHR16212:SF4">
    <property type="entry name" value="FOCADHESIN"/>
    <property type="match status" value="1"/>
</dbReference>
<dbReference type="InterPro" id="IPR016024">
    <property type="entry name" value="ARM-type_fold"/>
</dbReference>
<feature type="domain" description="DUF3730" evidence="1">
    <location>
        <begin position="11"/>
        <end position="87"/>
    </location>
</feature>
<dbReference type="EMBL" id="JBBNAE010000010">
    <property type="protein sequence ID" value="KAK9090762.1"/>
    <property type="molecule type" value="Genomic_DNA"/>
</dbReference>
<keyword evidence="3" id="KW-1185">Reference proteome</keyword>
<sequence>MGFIVSWLFDDFYTAWDVIAKDVLVYSTSPIVAQGICALLKWGAMDAEAYFEESKTVVRIVWDVGTSRHTSDAIAWTKARVSAFESLKQYEVEYIQQSIPDFKKDIVDLLLSEDDPDVLRAVEEFGVKIITLEHVNRRRWMKEKRVTVNKIEKLLDVFSYKTISSGKGSSSITRVFPGAALLGHSFTPKEGDGHKKSKELRKLHSAYENAMVEIAESLQLSRNILLAQLSLQSWKPFVQHWLRASVAVLDKTVPSDVANKTSQAANSILEIMVRIADESIPRWAENIALAIGALCMVLPASAHSVTTTAAKFLLDWLHQFEREHRQWSVAIALGLVMRHLHATDRRLKFQILSALLTVACGSRSTLVKGACGASLGLACEGLISIEGTDLFESANGRTEENNLLGRIVRALCLAICQLSPSSSGSLESIRKYFPSDTDDIFLDATSDLCFNGGSNLENDVWGVVGLVLGLANSVNAIYMTGGSDSVIILEALLMSWIPYVNALAHHPTVCHEKSGTLCSVGACLALPIVVAFCSRIELIDDDELNHLVNGYRELISDLLSVKKTGIYHQRLLMAACAGAGNLLSFILDEGVNSLKAENIKCLLELFRKTYSNPNVPIVYFGGMLGVVNALGARAGIFIHTKSRPSLVQINYEQKVSAYIRGPILSSPACEAILTPMVQEMILVARDPKDPPLQNYAAWAVSFLKYQWRSEEIVKSNEVSSTLISQTFPEDSLVWQLCVWLMNLNSPEAKMVYNIATVLRCLSRALRLPLSEWGAIVRRCMRFEHQNSGKGVVREECIKFALIHANQINPLLLFLDELYEFSRFRTLELSIQKLLLSHLGDLIKIFSTSRLVKLCDDMIEHFSSPGSLYHMYNNDQKGLLRLSFWKGLRHCLESLGGASSEFSSTWKA</sequence>
<organism evidence="2 3">
    <name type="scientific">Stephania japonica</name>
    <dbReference type="NCBI Taxonomy" id="461633"/>
    <lineage>
        <taxon>Eukaryota</taxon>
        <taxon>Viridiplantae</taxon>
        <taxon>Streptophyta</taxon>
        <taxon>Embryophyta</taxon>
        <taxon>Tracheophyta</taxon>
        <taxon>Spermatophyta</taxon>
        <taxon>Magnoliopsida</taxon>
        <taxon>Ranunculales</taxon>
        <taxon>Menispermaceae</taxon>
        <taxon>Menispermoideae</taxon>
        <taxon>Cissampelideae</taxon>
        <taxon>Stephania</taxon>
    </lineage>
</organism>
<gene>
    <name evidence="2" type="ORF">Sjap_023939</name>
</gene>
<proteinExistence type="predicted"/>
<dbReference type="SUPFAM" id="SSF48371">
    <property type="entry name" value="ARM repeat"/>
    <property type="match status" value="1"/>
</dbReference>
<protein>
    <recommendedName>
        <fullName evidence="1">DUF3730 domain-containing protein</fullName>
    </recommendedName>
</protein>
<dbReference type="GO" id="GO:0060147">
    <property type="term" value="P:regulation of post-transcriptional gene silencing"/>
    <property type="evidence" value="ECO:0007669"/>
    <property type="project" value="InterPro"/>
</dbReference>
<dbReference type="InterPro" id="IPR022542">
    <property type="entry name" value="FOCAD/RST1_DUF3730"/>
</dbReference>
<dbReference type="Pfam" id="PF12530">
    <property type="entry name" value="DUF3730"/>
    <property type="match status" value="1"/>
</dbReference>